<evidence type="ECO:0000313" key="4">
    <source>
        <dbReference type="Proteomes" id="UP000199514"/>
    </source>
</evidence>
<sequence length="454" mass="50348">MAMLLFTAQQSLWAQSFKLPAYQKTKLKNGLTVYLMEQHEVPMVNVSVAVTAGSVKDGNRYGLAALTADALLFGTKKYSKEQIEEKLEFVGAELATGAGKEASEISASFAKKDQALVLDMLHDVLVNPVFDAQEFDKHKTRLVAQLKQQKESPREVIGSYYNAFMYGSHPYGTPVTGSEGTVSKITVQDVKQFYGKEYAPTETAIAVVGDFSAKAMLKEITALFGTWQPSSQPTKLNLGTPNLDFTESRILLVNKDDARETTFRIGGKGVTRNNSDYVGIQVINTILGGRFTSWLNDALRVNSGLTYGANSRFDRLKYAGTFQISTFTKNSTTIEAIDMALDVLDSLHKHGVNQEILNSAKNYVKGNYPPTYETSGALADLLTEMYIYGFDESVINNFQRDVDAITPERAKEIIAKYFPKNNLQFVLTGKGSEIREKVKKYGKYSEKDIKTDGF</sequence>
<feature type="domain" description="Peptidase M16 C-terminal" evidence="2">
    <location>
        <begin position="184"/>
        <end position="362"/>
    </location>
</feature>
<dbReference type="InterPro" id="IPR007863">
    <property type="entry name" value="Peptidase_M16_C"/>
</dbReference>
<keyword evidence="4" id="KW-1185">Reference proteome</keyword>
<dbReference type="InterPro" id="IPR011249">
    <property type="entry name" value="Metalloenz_LuxS/M16"/>
</dbReference>
<dbReference type="Proteomes" id="UP000199514">
    <property type="component" value="Unassembled WGS sequence"/>
</dbReference>
<feature type="domain" description="Peptidase M16 N-terminal" evidence="1">
    <location>
        <begin position="35"/>
        <end position="176"/>
    </location>
</feature>
<dbReference type="EMBL" id="FOLE01000011">
    <property type="protein sequence ID" value="SFC88993.1"/>
    <property type="molecule type" value="Genomic_DNA"/>
</dbReference>
<dbReference type="Pfam" id="PF05193">
    <property type="entry name" value="Peptidase_M16_C"/>
    <property type="match status" value="1"/>
</dbReference>
<dbReference type="Gene3D" id="3.30.830.10">
    <property type="entry name" value="Metalloenzyme, LuxS/M16 peptidase-like"/>
    <property type="match status" value="2"/>
</dbReference>
<organism evidence="3 4">
    <name type="scientific">Flexibacter flexilis DSM 6793</name>
    <dbReference type="NCBI Taxonomy" id="927664"/>
    <lineage>
        <taxon>Bacteria</taxon>
        <taxon>Pseudomonadati</taxon>
        <taxon>Bacteroidota</taxon>
        <taxon>Cytophagia</taxon>
        <taxon>Cytophagales</taxon>
        <taxon>Flexibacteraceae</taxon>
        <taxon>Flexibacter</taxon>
    </lineage>
</organism>
<evidence type="ECO:0000259" key="2">
    <source>
        <dbReference type="Pfam" id="PF05193"/>
    </source>
</evidence>
<dbReference type="InterPro" id="IPR011765">
    <property type="entry name" value="Pept_M16_N"/>
</dbReference>
<proteinExistence type="predicted"/>
<name>A0A1I1N2B9_9BACT</name>
<dbReference type="Pfam" id="PF00675">
    <property type="entry name" value="Peptidase_M16"/>
    <property type="match status" value="1"/>
</dbReference>
<evidence type="ECO:0000259" key="1">
    <source>
        <dbReference type="Pfam" id="PF00675"/>
    </source>
</evidence>
<dbReference type="STRING" id="927664.SAMN05421780_111110"/>
<evidence type="ECO:0000313" key="3">
    <source>
        <dbReference type="EMBL" id="SFC88993.1"/>
    </source>
</evidence>
<dbReference type="InterPro" id="IPR050361">
    <property type="entry name" value="MPP/UQCRC_Complex"/>
</dbReference>
<dbReference type="AlphaFoldDB" id="A0A1I1N2B9"/>
<dbReference type="SUPFAM" id="SSF63411">
    <property type="entry name" value="LuxS/MPP-like metallohydrolase"/>
    <property type="match status" value="2"/>
</dbReference>
<reference evidence="3 4" key="1">
    <citation type="submission" date="2016-10" db="EMBL/GenBank/DDBJ databases">
        <authorList>
            <person name="de Groot N.N."/>
        </authorList>
    </citation>
    <scope>NUCLEOTIDE SEQUENCE [LARGE SCALE GENOMIC DNA]</scope>
    <source>
        <strain evidence="3 4">DSM 6793</strain>
    </source>
</reference>
<dbReference type="GO" id="GO:0046872">
    <property type="term" value="F:metal ion binding"/>
    <property type="evidence" value="ECO:0007669"/>
    <property type="project" value="InterPro"/>
</dbReference>
<protein>
    <submittedName>
        <fullName evidence="3">Predicted Zn-dependent peptidase</fullName>
    </submittedName>
</protein>
<dbReference type="PANTHER" id="PTHR11851:SF224">
    <property type="entry name" value="PROCESSING PROTEASE"/>
    <property type="match status" value="1"/>
</dbReference>
<dbReference type="PANTHER" id="PTHR11851">
    <property type="entry name" value="METALLOPROTEASE"/>
    <property type="match status" value="1"/>
</dbReference>
<gene>
    <name evidence="3" type="ORF">SAMN05421780_111110</name>
</gene>
<accession>A0A1I1N2B9</accession>